<dbReference type="AlphaFoldDB" id="F2U0Y3"/>
<protein>
    <recommendedName>
        <fullName evidence="2">Ribosomal protein mS38 C-terminal domain-containing protein</fullName>
    </recommendedName>
</protein>
<evidence type="ECO:0000313" key="4">
    <source>
        <dbReference type="Proteomes" id="UP000007799"/>
    </source>
</evidence>
<accession>F2U0Y3</accession>
<dbReference type="Pfam" id="PF08213">
    <property type="entry name" value="COX24_C"/>
    <property type="match status" value="1"/>
</dbReference>
<dbReference type="GeneID" id="16077713"/>
<dbReference type="InterPro" id="IPR013177">
    <property type="entry name" value="Ribosomal_mS38_C"/>
</dbReference>
<gene>
    <name evidence="3" type="ORF">PTSG_01149</name>
</gene>
<evidence type="ECO:0000259" key="2">
    <source>
        <dbReference type="SMART" id="SM01155"/>
    </source>
</evidence>
<dbReference type="InParanoid" id="F2U0Y3"/>
<dbReference type="EMBL" id="GL832958">
    <property type="protein sequence ID" value="EGD80557.1"/>
    <property type="molecule type" value="Genomic_DNA"/>
</dbReference>
<sequence>MAFVRAMRGGMTLLRPATTAAAMTRRTPGCLAATAAAVASARAFSCSTMLHYRSSSDSSDNSDSHPHVGGDVIDAASSSGKRGLSFASTNIVHTTPSSSLRFDLLAWQAEQYRTQAPPVDQTLESASPAPVPPSTFSAILQEDEGLCRLDHRLLEQTHAIGSLHAAALMSSTLKKRRRKMKKHKHRKWLKKMKSVWASLKK</sequence>
<name>F2U0Y3_SALR5</name>
<proteinExistence type="predicted"/>
<dbReference type="SMART" id="SM01155">
    <property type="entry name" value="DUF1713"/>
    <property type="match status" value="1"/>
</dbReference>
<dbReference type="RefSeq" id="XP_004997118.1">
    <property type="nucleotide sequence ID" value="XM_004997061.1"/>
</dbReference>
<feature type="region of interest" description="Disordered" evidence="1">
    <location>
        <begin position="55"/>
        <end position="76"/>
    </location>
</feature>
<organism evidence="4">
    <name type="scientific">Salpingoeca rosetta (strain ATCC 50818 / BSB-021)</name>
    <dbReference type="NCBI Taxonomy" id="946362"/>
    <lineage>
        <taxon>Eukaryota</taxon>
        <taxon>Choanoflagellata</taxon>
        <taxon>Craspedida</taxon>
        <taxon>Salpingoecidae</taxon>
        <taxon>Salpingoeca</taxon>
    </lineage>
</organism>
<evidence type="ECO:0000313" key="3">
    <source>
        <dbReference type="EMBL" id="EGD80557.1"/>
    </source>
</evidence>
<keyword evidence="4" id="KW-1185">Reference proteome</keyword>
<reference evidence="3" key="1">
    <citation type="submission" date="2009-08" db="EMBL/GenBank/DDBJ databases">
        <title>Annotation of Salpingoeca rosetta.</title>
        <authorList>
            <consortium name="The Broad Institute Genome Sequencing Platform"/>
            <person name="Russ C."/>
            <person name="Cuomo C."/>
            <person name="Burger G."/>
            <person name="Gray M.W."/>
            <person name="Holland P.W.H."/>
            <person name="King N."/>
            <person name="Lang F.B.F."/>
            <person name="Roger A.J."/>
            <person name="Ruiz-Trillo I."/>
            <person name="Young S.K."/>
            <person name="Zeng Q."/>
            <person name="Gargeya S."/>
            <person name="Alvarado L."/>
            <person name="Berlin A."/>
            <person name="Chapman S.B."/>
            <person name="Chen Z."/>
            <person name="Freedman E."/>
            <person name="Gellesch M."/>
            <person name="Goldberg J."/>
            <person name="Griggs A."/>
            <person name="Gujja S."/>
            <person name="Heilman E."/>
            <person name="Heiman D."/>
            <person name="Howarth C."/>
            <person name="Mehta T."/>
            <person name="Neiman D."/>
            <person name="Pearson M."/>
            <person name="Roberts A."/>
            <person name="Saif S."/>
            <person name="Shea T."/>
            <person name="Shenoy N."/>
            <person name="Sisk P."/>
            <person name="Stolte C."/>
            <person name="Sykes S."/>
            <person name="White J."/>
            <person name="Yandava C."/>
            <person name="Haas B."/>
            <person name="Nusbaum C."/>
            <person name="Birren B."/>
        </authorList>
    </citation>
    <scope>NUCLEOTIDE SEQUENCE [LARGE SCALE GENOMIC DNA]</scope>
    <source>
        <strain evidence="3">ATCC 50818</strain>
    </source>
</reference>
<feature type="domain" description="Ribosomal protein mS38 C-terminal" evidence="2">
    <location>
        <begin position="168"/>
        <end position="201"/>
    </location>
</feature>
<dbReference type="Proteomes" id="UP000007799">
    <property type="component" value="Unassembled WGS sequence"/>
</dbReference>
<evidence type="ECO:0000256" key="1">
    <source>
        <dbReference type="SAM" id="MobiDB-lite"/>
    </source>
</evidence>
<dbReference type="KEGG" id="sre:PTSG_01149"/>